<dbReference type="AlphaFoldDB" id="A0A0B6YDQ4"/>
<protein>
    <submittedName>
        <fullName evidence="1">Uncharacterized protein</fullName>
    </submittedName>
</protein>
<gene>
    <name evidence="1" type="primary">ORF20932</name>
</gene>
<evidence type="ECO:0000313" key="1">
    <source>
        <dbReference type="EMBL" id="CEK53650.1"/>
    </source>
</evidence>
<sequence length="73" mass="8530">HRLLNNYHDPSDEPICVPTFHFDFEKEDMDKACLRSAIMEEIMSFHQPKQPTFNVFLRPATKSEETTCKVVTS</sequence>
<feature type="non-terminal residue" evidence="1">
    <location>
        <position position="1"/>
    </location>
</feature>
<proteinExistence type="predicted"/>
<accession>A0A0B6YDQ4</accession>
<feature type="non-terminal residue" evidence="1">
    <location>
        <position position="73"/>
    </location>
</feature>
<name>A0A0B6YDQ4_9EUPU</name>
<dbReference type="EMBL" id="HACG01006785">
    <property type="protein sequence ID" value="CEK53650.1"/>
    <property type="molecule type" value="Transcribed_RNA"/>
</dbReference>
<organism evidence="1">
    <name type="scientific">Arion vulgaris</name>
    <dbReference type="NCBI Taxonomy" id="1028688"/>
    <lineage>
        <taxon>Eukaryota</taxon>
        <taxon>Metazoa</taxon>
        <taxon>Spiralia</taxon>
        <taxon>Lophotrochozoa</taxon>
        <taxon>Mollusca</taxon>
        <taxon>Gastropoda</taxon>
        <taxon>Heterobranchia</taxon>
        <taxon>Euthyneura</taxon>
        <taxon>Panpulmonata</taxon>
        <taxon>Eupulmonata</taxon>
        <taxon>Stylommatophora</taxon>
        <taxon>Helicina</taxon>
        <taxon>Arionoidea</taxon>
        <taxon>Arionidae</taxon>
        <taxon>Arion</taxon>
    </lineage>
</organism>
<reference evidence="1" key="1">
    <citation type="submission" date="2014-12" db="EMBL/GenBank/DDBJ databases">
        <title>Insight into the proteome of Arion vulgaris.</title>
        <authorList>
            <person name="Aradska J."/>
            <person name="Bulat T."/>
            <person name="Smidak R."/>
            <person name="Sarate P."/>
            <person name="Gangsoo J."/>
            <person name="Sialana F."/>
            <person name="Bilban M."/>
            <person name="Lubec G."/>
        </authorList>
    </citation>
    <scope>NUCLEOTIDE SEQUENCE</scope>
    <source>
        <tissue evidence="1">Skin</tissue>
    </source>
</reference>